<evidence type="ECO:0000256" key="1">
    <source>
        <dbReference type="SAM" id="Phobius"/>
    </source>
</evidence>
<proteinExistence type="predicted"/>
<dbReference type="InterPro" id="IPR051481">
    <property type="entry name" value="BTB-POZ/Galectin-3-binding"/>
</dbReference>
<dbReference type="OrthoDB" id="45365at2759"/>
<keyword evidence="1" id="KW-1133">Transmembrane helix</keyword>
<dbReference type="PANTHER" id="PTHR24410">
    <property type="entry name" value="HL07962P-RELATED"/>
    <property type="match status" value="1"/>
</dbReference>
<sequence length="634" mass="72822">MSMLTSRSQFTSNLNNFIINNQKFTFINKSLLFRSSNNNNIYKNVIIKPIISSTFNRGLVTESCSSCADVVPAASAAPEKLPVVIPKLNLAEKGALIEKMKSYYEENYVDSFNKELLKDVKNYVQKKSSLYLNCLFYDSLSNDFTQLLEDPIDYNVKIEIGETPSTNIYKVHSIDLQSRSPFFKKKFDEITFNDYHVKVLKLPNISVKVFDVIIKYIYGGKISLEKLENSTIFDLVIASNELELDELVEHLQIYLVNNCDSWLRLEFARIYQQSQVINLEIIQDFYNEIIAKYPKTVFESENFHSVTEDSLISILKQDDLQLEESKIWEYVIEWGKAKNPSLPTNLDQWTSDNFLTLKETLKGCLPHIRYFSFSKEDAVEKIYPYQQLLELQLFSDINVKLITPSKPISSIVLPPRRILNTTLLTRTAPIPLPSKTITDEPKTINDEPKTPTDTGDFTIYGHIIILAVATPIKIWEYVIEWGKAKNPSLPTNLDQWTSDNFLTLKETLKGCLPHIRYFSFSKEDAVEKIYPYQQLLELQLFSDINVKLITPSKPISSIVLPPRRILNTTLLTRTAPIPLPSKTITDEPKTINDEPKTPTDTGDFTIYGHIIILAVATPMYLSFCISELLNYFRH</sequence>
<accession>A0A397GPM5</accession>
<reference evidence="3 4" key="1">
    <citation type="submission" date="2018-08" db="EMBL/GenBank/DDBJ databases">
        <title>Genome and evolution of the arbuscular mycorrhizal fungus Diversispora epigaea (formerly Glomus versiforme) and its bacterial endosymbionts.</title>
        <authorList>
            <person name="Sun X."/>
            <person name="Fei Z."/>
            <person name="Harrison M."/>
        </authorList>
    </citation>
    <scope>NUCLEOTIDE SEQUENCE [LARGE SCALE GENOMIC DNA]</scope>
    <source>
        <strain evidence="3 4">IT104</strain>
    </source>
</reference>
<dbReference type="Proteomes" id="UP000266861">
    <property type="component" value="Unassembled WGS sequence"/>
</dbReference>
<gene>
    <name evidence="3" type="ORF">Glove_478g74</name>
</gene>
<dbReference type="InterPro" id="IPR011705">
    <property type="entry name" value="BACK"/>
</dbReference>
<evidence type="ECO:0000313" key="4">
    <source>
        <dbReference type="Proteomes" id="UP000266861"/>
    </source>
</evidence>
<dbReference type="Pfam" id="PF00651">
    <property type="entry name" value="BTB"/>
    <property type="match status" value="1"/>
</dbReference>
<dbReference type="AlphaFoldDB" id="A0A397GPM5"/>
<dbReference type="SUPFAM" id="SSF54695">
    <property type="entry name" value="POZ domain"/>
    <property type="match status" value="1"/>
</dbReference>
<dbReference type="CDD" id="cd18186">
    <property type="entry name" value="BTB_POZ_ZBTB_KLHL-like"/>
    <property type="match status" value="1"/>
</dbReference>
<keyword evidence="1" id="KW-0812">Transmembrane</keyword>
<keyword evidence="1" id="KW-0472">Membrane</keyword>
<dbReference type="InterPro" id="IPR000210">
    <property type="entry name" value="BTB/POZ_dom"/>
</dbReference>
<dbReference type="SMART" id="SM00225">
    <property type="entry name" value="BTB"/>
    <property type="match status" value="1"/>
</dbReference>
<comment type="caution">
    <text evidence="3">The sequence shown here is derived from an EMBL/GenBank/DDBJ whole genome shotgun (WGS) entry which is preliminary data.</text>
</comment>
<name>A0A397GPM5_9GLOM</name>
<dbReference type="InterPro" id="IPR011333">
    <property type="entry name" value="SKP1/BTB/POZ_sf"/>
</dbReference>
<feature type="transmembrane region" description="Helical" evidence="1">
    <location>
        <begin position="606"/>
        <end position="629"/>
    </location>
</feature>
<dbReference type="Pfam" id="PF07707">
    <property type="entry name" value="BACK"/>
    <property type="match status" value="1"/>
</dbReference>
<protein>
    <recommendedName>
        <fullName evidence="2">BTB domain-containing protein</fullName>
    </recommendedName>
</protein>
<dbReference type="Gene3D" id="1.25.40.420">
    <property type="match status" value="1"/>
</dbReference>
<evidence type="ECO:0000313" key="3">
    <source>
        <dbReference type="EMBL" id="RHZ51456.1"/>
    </source>
</evidence>
<dbReference type="Gene3D" id="3.30.710.10">
    <property type="entry name" value="Potassium Channel Kv1.1, Chain A"/>
    <property type="match status" value="1"/>
</dbReference>
<dbReference type="PANTHER" id="PTHR24410:SF23">
    <property type="entry name" value="BTB DOMAIN-CONTAINING PROTEIN-RELATED"/>
    <property type="match status" value="1"/>
</dbReference>
<feature type="domain" description="BTB" evidence="2">
    <location>
        <begin position="154"/>
        <end position="226"/>
    </location>
</feature>
<evidence type="ECO:0000259" key="2">
    <source>
        <dbReference type="PROSITE" id="PS50097"/>
    </source>
</evidence>
<dbReference type="EMBL" id="PQFF01000417">
    <property type="protein sequence ID" value="RHZ51456.1"/>
    <property type="molecule type" value="Genomic_DNA"/>
</dbReference>
<keyword evidence="4" id="KW-1185">Reference proteome</keyword>
<dbReference type="PROSITE" id="PS50097">
    <property type="entry name" value="BTB"/>
    <property type="match status" value="1"/>
</dbReference>
<organism evidence="3 4">
    <name type="scientific">Diversispora epigaea</name>
    <dbReference type="NCBI Taxonomy" id="1348612"/>
    <lineage>
        <taxon>Eukaryota</taxon>
        <taxon>Fungi</taxon>
        <taxon>Fungi incertae sedis</taxon>
        <taxon>Mucoromycota</taxon>
        <taxon>Glomeromycotina</taxon>
        <taxon>Glomeromycetes</taxon>
        <taxon>Diversisporales</taxon>
        <taxon>Diversisporaceae</taxon>
        <taxon>Diversispora</taxon>
    </lineage>
</organism>